<dbReference type="STRING" id="1094489.BAnh1_09030"/>
<keyword evidence="3" id="KW-1185">Reference proteome</keyword>
<evidence type="ECO:0000313" key="2">
    <source>
        <dbReference type="EMBL" id="AGF74776.1"/>
    </source>
</evidence>
<keyword evidence="1" id="KW-0175">Coiled coil</keyword>
<evidence type="ECO:0000313" key="3">
    <source>
        <dbReference type="Proteomes" id="UP000011729"/>
    </source>
</evidence>
<sequence>MKARENTVRLKRFQAREKRREIAQLEMMIAEFARMVSELEVQIVHEERKSGNNDIHHFAYSAFARAARKRCDNLTDSLRDLRLRKTNAEIVLHEIDSELQHMQTLEMREDKAVAGDNDISVQSCSMIG</sequence>
<dbReference type="eggNOG" id="ENOG50323UI">
    <property type="taxonomic scope" value="Bacteria"/>
</dbReference>
<feature type="coiled-coil region" evidence="1">
    <location>
        <begin position="15"/>
        <end position="84"/>
    </location>
</feature>
<reference evidence="2 3" key="1">
    <citation type="journal article" date="2013" name="PLoS Genet.">
        <title>A gene transfer agent and a dynamic repertoire of secretion systems hold the keys to the explosive radiation of the emerging pathogen Bartonella.</title>
        <authorList>
            <person name="Guy L."/>
            <person name="Nystedt B."/>
            <person name="Toft C."/>
            <person name="Zaremba-Niedzwiedzka K."/>
            <person name="Berglund E.C."/>
            <person name="Granberg F."/>
            <person name="Naslund K."/>
            <person name="Eriksson A.S."/>
            <person name="Andersson S.G."/>
        </authorList>
    </citation>
    <scope>NUCLEOTIDE SEQUENCE [LARGE SCALE GENOMIC DNA]</scope>
    <source>
        <strain evidence="2 3">Aust/NH1</strain>
    </source>
</reference>
<organism evidence="2 3">
    <name type="scientific">Bartonella australis (strain Aust/NH1)</name>
    <dbReference type="NCBI Taxonomy" id="1094489"/>
    <lineage>
        <taxon>Bacteria</taxon>
        <taxon>Pseudomonadati</taxon>
        <taxon>Pseudomonadota</taxon>
        <taxon>Alphaproteobacteria</taxon>
        <taxon>Hyphomicrobiales</taxon>
        <taxon>Bartonellaceae</taxon>
        <taxon>Bartonella</taxon>
    </lineage>
</organism>
<evidence type="ECO:0000256" key="1">
    <source>
        <dbReference type="SAM" id="Coils"/>
    </source>
</evidence>
<dbReference type="RefSeq" id="WP_015398283.1">
    <property type="nucleotide sequence ID" value="NC_020300.1"/>
</dbReference>
<accession>M1PDU8</accession>
<proteinExistence type="predicted"/>
<dbReference type="HOGENOM" id="CLU_158714_0_0_5"/>
<evidence type="ECO:0008006" key="4">
    <source>
        <dbReference type="Google" id="ProtNLM"/>
    </source>
</evidence>
<dbReference type="KEGG" id="baus:BAnh1_09030"/>
<gene>
    <name evidence="2" type="ordered locus">BAnh1_09030</name>
</gene>
<protein>
    <recommendedName>
        <fullName evidence="4">Flagellar export protein FliJ</fullName>
    </recommendedName>
</protein>
<dbReference type="EMBL" id="CP003123">
    <property type="protein sequence ID" value="AGF74776.1"/>
    <property type="molecule type" value="Genomic_DNA"/>
</dbReference>
<dbReference type="OrthoDB" id="7871364at2"/>
<name>M1PDU8_BARAA</name>
<dbReference type="Proteomes" id="UP000011729">
    <property type="component" value="Chromosome"/>
</dbReference>
<dbReference type="PATRIC" id="fig|1094489.3.peg.1104"/>
<dbReference type="AlphaFoldDB" id="M1PDU8"/>